<dbReference type="SUPFAM" id="SSF49785">
    <property type="entry name" value="Galactose-binding domain-like"/>
    <property type="match status" value="1"/>
</dbReference>
<proteinExistence type="predicted"/>
<protein>
    <submittedName>
        <fullName evidence="2">Uncharacterized protein</fullName>
    </submittedName>
</protein>
<dbReference type="AlphaFoldDB" id="A0A0X3TYR9"/>
<comment type="caution">
    <text evidence="2">The sequence shown here is derived from an EMBL/GenBank/DDBJ whole genome shotgun (WGS) entry which is preliminary data.</text>
</comment>
<organism evidence="2 3">
    <name type="scientific">Ruegeria marisrubri</name>
    <dbReference type="NCBI Taxonomy" id="1685379"/>
    <lineage>
        <taxon>Bacteria</taxon>
        <taxon>Pseudomonadati</taxon>
        <taxon>Pseudomonadota</taxon>
        <taxon>Alphaproteobacteria</taxon>
        <taxon>Rhodobacterales</taxon>
        <taxon>Roseobacteraceae</taxon>
        <taxon>Ruegeria</taxon>
    </lineage>
</organism>
<dbReference type="Proteomes" id="UP000053791">
    <property type="component" value="Unassembled WGS sequence"/>
</dbReference>
<dbReference type="InterPro" id="IPR008979">
    <property type="entry name" value="Galactose-bd-like_sf"/>
</dbReference>
<dbReference type="EMBL" id="LQBQ01000012">
    <property type="protein sequence ID" value="KUJ80905.1"/>
    <property type="molecule type" value="Genomic_DNA"/>
</dbReference>
<evidence type="ECO:0000256" key="1">
    <source>
        <dbReference type="SAM" id="MobiDB-lite"/>
    </source>
</evidence>
<gene>
    <name evidence="2" type="ORF">AVO45_07735</name>
</gene>
<dbReference type="OrthoDB" id="9773411at2"/>
<dbReference type="RefSeq" id="WP_068346636.1">
    <property type="nucleotide sequence ID" value="NZ_LQBQ01000012.1"/>
</dbReference>
<evidence type="ECO:0000313" key="3">
    <source>
        <dbReference type="Proteomes" id="UP000053791"/>
    </source>
</evidence>
<dbReference type="Gene3D" id="2.60.120.260">
    <property type="entry name" value="Galactose-binding domain-like"/>
    <property type="match status" value="1"/>
</dbReference>
<dbReference type="STRING" id="1685379.AVO45_07735"/>
<name>A0A0X3TYR9_9RHOB</name>
<accession>A0A0X3TYR9</accession>
<feature type="region of interest" description="Disordered" evidence="1">
    <location>
        <begin position="1"/>
        <end position="34"/>
    </location>
</feature>
<evidence type="ECO:0000313" key="2">
    <source>
        <dbReference type="EMBL" id="KUJ80905.1"/>
    </source>
</evidence>
<sequence>MLDTSGNPVAADPTLDGFTVDLSSPPPPPPSDPFRVEAETFTILSGFVVKNNGHASNGQFLKAGNAGEQRAAYTFAQSDGIYDLTIGHFDESDGQSQMSVLVNGTQIDSFVWDLDAGGKFADQSSFAERTISGVALSAGDVIEIVGFKDKGEPLRTDYVDFEFVDTLFT</sequence>
<reference evidence="2 3" key="1">
    <citation type="submission" date="2015-12" db="EMBL/GenBank/DDBJ databases">
        <authorList>
            <person name="Shamseldin A."/>
            <person name="Moawad H."/>
            <person name="Abd El-Rahim W.M."/>
            <person name="Sadowsky M.J."/>
        </authorList>
    </citation>
    <scope>NUCLEOTIDE SEQUENCE [LARGE SCALE GENOMIC DNA]</scope>
    <source>
        <strain evidence="2 3">ZGT118</strain>
    </source>
</reference>
<keyword evidence="3" id="KW-1185">Reference proteome</keyword>